<feature type="region of interest" description="Disordered" evidence="2">
    <location>
        <begin position="310"/>
        <end position="344"/>
    </location>
</feature>
<dbReference type="PROSITE" id="PS50142">
    <property type="entry name" value="RNASE_3_2"/>
    <property type="match status" value="1"/>
</dbReference>
<keyword evidence="5" id="KW-1185">Reference proteome</keyword>
<evidence type="ECO:0000256" key="2">
    <source>
        <dbReference type="SAM" id="MobiDB-lite"/>
    </source>
</evidence>
<evidence type="ECO:0000313" key="4">
    <source>
        <dbReference type="EMBL" id="CAG5156957.1"/>
    </source>
</evidence>
<feature type="compositionally biased region" description="Polar residues" evidence="2">
    <location>
        <begin position="436"/>
        <end position="445"/>
    </location>
</feature>
<dbReference type="EMBL" id="CAJRGZ010000017">
    <property type="protein sequence ID" value="CAG5156957.1"/>
    <property type="molecule type" value="Genomic_DNA"/>
</dbReference>
<feature type="region of interest" description="Disordered" evidence="2">
    <location>
        <begin position="904"/>
        <end position="960"/>
    </location>
</feature>
<evidence type="ECO:0000259" key="3">
    <source>
        <dbReference type="PROSITE" id="PS50142"/>
    </source>
</evidence>
<feature type="coiled-coil region" evidence="1">
    <location>
        <begin position="254"/>
        <end position="281"/>
    </location>
</feature>
<feature type="region of interest" description="Disordered" evidence="2">
    <location>
        <begin position="585"/>
        <end position="604"/>
    </location>
</feature>
<dbReference type="SMART" id="SM00535">
    <property type="entry name" value="RIBOc"/>
    <property type="match status" value="1"/>
</dbReference>
<feature type="compositionally biased region" description="Low complexity" evidence="2">
    <location>
        <begin position="318"/>
        <end position="328"/>
    </location>
</feature>
<dbReference type="GeneID" id="67016452"/>
<dbReference type="CDD" id="cd00593">
    <property type="entry name" value="RIBOc"/>
    <property type="match status" value="1"/>
</dbReference>
<dbReference type="GO" id="GO:0006396">
    <property type="term" value="P:RNA processing"/>
    <property type="evidence" value="ECO:0007669"/>
    <property type="project" value="InterPro"/>
</dbReference>
<evidence type="ECO:0000256" key="1">
    <source>
        <dbReference type="SAM" id="Coils"/>
    </source>
</evidence>
<accession>A0A8J2I206</accession>
<feature type="compositionally biased region" description="Polar residues" evidence="2">
    <location>
        <begin position="951"/>
        <end position="960"/>
    </location>
</feature>
<dbReference type="RefSeq" id="XP_043168300.1">
    <property type="nucleotide sequence ID" value="XM_043312365.1"/>
</dbReference>
<keyword evidence="1" id="KW-0175">Coiled coil</keyword>
<feature type="compositionally biased region" description="Polar residues" evidence="2">
    <location>
        <begin position="464"/>
        <end position="477"/>
    </location>
</feature>
<reference evidence="4" key="1">
    <citation type="submission" date="2021-05" db="EMBL/GenBank/DDBJ databases">
        <authorList>
            <person name="Stam R."/>
        </authorList>
    </citation>
    <scope>NUCLEOTIDE SEQUENCE</scope>
    <source>
        <strain evidence="4">CS162</strain>
    </source>
</reference>
<feature type="region of interest" description="Disordered" evidence="2">
    <location>
        <begin position="685"/>
        <end position="773"/>
    </location>
</feature>
<sequence>MPPRKKWFGSLRRFRHRLSKKLLGKPDTFTNYLKTSLRPQLEKGIWNRIGVHNLFSKNRSAQREHVGPKGRTSDLFQRKDKVYLALEAQRLQWHMPPPVICHDLLDAAARVGRIEECMRYTFRDKMLCIEALKVTSSVIPLYFKGMLHQVDKNNRMALLGDRVLGLALCEIWFQTGNTTSDYSKMRITSESRVVLSARGHALGIHNNLLLHQWPYTPPSDDNVAETFEAILGAVYLDSGNSIEAVKKVITQTELNTHKLLKANAQSQNKQKRRELTTLRLTEQKERGRFVAAEASRRAGAAALVTKQAAEQAKRQVQEGDTTTEGQTQNEPSETAQTETRSEDHTVLTYAEASEDLADFLIRYKTGIKEKERCKSDKLKSQVPNEETPSENRDQACIPTKKEIYRRKPQRRTVATASELSKECNPLDDVSEHDGTTSDSRQQRSPVSRVGDQNKVDALHKSDNQDTQTPLPEEGTTSKAEDQPQQKKNVSTATTEDTLISNPYRFPVEAYADLGRGKLQRRRRAWRSAVSQSIVLREKGIDRDVRELYEWKLNQWHLQEQGEGLSAPNAPNKVIGGYVSREEWNGMSQAERSERKAERRHQRKIRRAEMRARNVAFRETKGYEEGPAKVRHRKDTLAQLKPNEETTQAPASLLLEPPTAAATIADFIPENMSPASITAQHEIATATGSGEADTVTSTVPASTPTQELSSSLKKTDPLALKASQQENFSPLSSGKNGKVPSPAPAPVIKFSSSPRVPDRAKGTSAASNNRNKPNLELSSYLEEIGFTSASTTHMDDDKEIQVRTKNVDQLEKDNLSSHKAIWQAVGTTEPFRQRKKRVTSPRRSLRDSLVLAEQLTGRTPANRTAMSEEDAEPKNWMQGRPQQAGTDARPFVRFDFYESDTERFMANITQDDSGVSETPRSESGKKSGLTNLSVRRIPGRLRVGAKPGELPSSKSKPQVIP</sequence>
<dbReference type="InterPro" id="IPR036389">
    <property type="entry name" value="RNase_III_sf"/>
</dbReference>
<dbReference type="AlphaFoldDB" id="A0A8J2I206"/>
<protein>
    <recommendedName>
        <fullName evidence="3">RNase III domain-containing protein</fullName>
    </recommendedName>
</protein>
<dbReference type="Proteomes" id="UP000676310">
    <property type="component" value="Unassembled WGS sequence"/>
</dbReference>
<feature type="region of interest" description="Disordered" evidence="2">
    <location>
        <begin position="372"/>
        <end position="497"/>
    </location>
</feature>
<organism evidence="4 5">
    <name type="scientific">Alternaria atra</name>
    <dbReference type="NCBI Taxonomy" id="119953"/>
    <lineage>
        <taxon>Eukaryota</taxon>
        <taxon>Fungi</taxon>
        <taxon>Dikarya</taxon>
        <taxon>Ascomycota</taxon>
        <taxon>Pezizomycotina</taxon>
        <taxon>Dothideomycetes</taxon>
        <taxon>Pleosporomycetidae</taxon>
        <taxon>Pleosporales</taxon>
        <taxon>Pleosporineae</taxon>
        <taxon>Pleosporaceae</taxon>
        <taxon>Alternaria</taxon>
        <taxon>Alternaria sect. Ulocladioides</taxon>
    </lineage>
</organism>
<dbReference type="InterPro" id="IPR000999">
    <property type="entry name" value="RNase_III_dom"/>
</dbReference>
<feature type="region of interest" description="Disordered" evidence="2">
    <location>
        <begin position="853"/>
        <end position="889"/>
    </location>
</feature>
<feature type="compositionally biased region" description="Low complexity" evidence="2">
    <location>
        <begin position="691"/>
        <end position="704"/>
    </location>
</feature>
<feature type="compositionally biased region" description="Polar residues" evidence="2">
    <location>
        <begin position="329"/>
        <end position="338"/>
    </location>
</feature>
<dbReference type="Pfam" id="PF00636">
    <property type="entry name" value="Ribonuclease_3"/>
    <property type="match status" value="1"/>
</dbReference>
<dbReference type="GO" id="GO:0004525">
    <property type="term" value="F:ribonuclease III activity"/>
    <property type="evidence" value="ECO:0007669"/>
    <property type="project" value="InterPro"/>
</dbReference>
<dbReference type="SUPFAM" id="SSF69065">
    <property type="entry name" value="RNase III domain-like"/>
    <property type="match status" value="1"/>
</dbReference>
<dbReference type="OrthoDB" id="67027at2759"/>
<gene>
    <name evidence="4" type="ORF">ALTATR162_LOCUS4750</name>
</gene>
<comment type="caution">
    <text evidence="4">The sequence shown here is derived from an EMBL/GenBank/DDBJ whole genome shotgun (WGS) entry which is preliminary data.</text>
</comment>
<feature type="compositionally biased region" description="Polar residues" evidence="2">
    <location>
        <begin position="721"/>
        <end position="734"/>
    </location>
</feature>
<dbReference type="Gene3D" id="1.10.1520.10">
    <property type="entry name" value="Ribonuclease III domain"/>
    <property type="match status" value="1"/>
</dbReference>
<feature type="domain" description="RNase III" evidence="3">
    <location>
        <begin position="111"/>
        <end position="239"/>
    </location>
</feature>
<evidence type="ECO:0000313" key="5">
    <source>
        <dbReference type="Proteomes" id="UP000676310"/>
    </source>
</evidence>
<name>A0A8J2I206_9PLEO</name>
<proteinExistence type="predicted"/>
<feature type="compositionally biased region" description="Basic and acidic residues" evidence="2">
    <location>
        <begin position="451"/>
        <end position="463"/>
    </location>
</feature>
<feature type="region of interest" description="Disordered" evidence="2">
    <location>
        <begin position="620"/>
        <end position="654"/>
    </location>
</feature>
<feature type="compositionally biased region" description="Polar residues" evidence="2">
    <location>
        <begin position="485"/>
        <end position="497"/>
    </location>
</feature>
<feature type="compositionally biased region" description="Polar residues" evidence="2">
    <location>
        <begin position="855"/>
        <end position="864"/>
    </location>
</feature>
<feature type="compositionally biased region" description="Polar residues" evidence="2">
    <location>
        <begin position="906"/>
        <end position="917"/>
    </location>
</feature>